<organism evidence="2 3">
    <name type="scientific">Aphanomyces euteiches</name>
    <dbReference type="NCBI Taxonomy" id="100861"/>
    <lineage>
        <taxon>Eukaryota</taxon>
        <taxon>Sar</taxon>
        <taxon>Stramenopiles</taxon>
        <taxon>Oomycota</taxon>
        <taxon>Saprolegniomycetes</taxon>
        <taxon>Saprolegniales</taxon>
        <taxon>Verrucalvaceae</taxon>
        <taxon>Aphanomyces</taxon>
    </lineage>
</organism>
<dbReference type="InterPro" id="IPR021255">
    <property type="entry name" value="DUF2807"/>
</dbReference>
<dbReference type="Pfam" id="PF10988">
    <property type="entry name" value="DUF2807"/>
    <property type="match status" value="1"/>
</dbReference>
<evidence type="ECO:0000313" key="3">
    <source>
        <dbReference type="Proteomes" id="UP000481153"/>
    </source>
</evidence>
<evidence type="ECO:0000313" key="2">
    <source>
        <dbReference type="EMBL" id="KAF0736852.1"/>
    </source>
</evidence>
<dbReference type="Gene3D" id="2.160.20.120">
    <property type="match status" value="1"/>
</dbReference>
<gene>
    <name evidence="2" type="ORF">Ae201684_007008</name>
</gene>
<dbReference type="Proteomes" id="UP000481153">
    <property type="component" value="Unassembled WGS sequence"/>
</dbReference>
<evidence type="ECO:0000259" key="1">
    <source>
        <dbReference type="Pfam" id="PF10988"/>
    </source>
</evidence>
<dbReference type="AlphaFoldDB" id="A0A6G0X9V0"/>
<accession>A0A6G0X9V0</accession>
<proteinExistence type="predicted"/>
<dbReference type="PANTHER" id="PTHR39200:SF1">
    <property type="entry name" value="AUTO-TRANSPORTER ADHESIN HEAD GIN DOMAIN-CONTAINING PROTEIN-RELATED"/>
    <property type="match status" value="1"/>
</dbReference>
<dbReference type="EMBL" id="VJMJ01000087">
    <property type="protein sequence ID" value="KAF0736852.1"/>
    <property type="molecule type" value="Genomic_DNA"/>
</dbReference>
<feature type="domain" description="Putative auto-transporter adhesin head GIN" evidence="1">
    <location>
        <begin position="167"/>
        <end position="281"/>
    </location>
</feature>
<dbReference type="VEuPathDB" id="FungiDB:AeMF1_017791"/>
<comment type="caution">
    <text evidence="2">The sequence shown here is derived from an EMBL/GenBank/DDBJ whole genome shotgun (WGS) entry which is preliminary data.</text>
</comment>
<reference evidence="2 3" key="1">
    <citation type="submission" date="2019-07" db="EMBL/GenBank/DDBJ databases">
        <title>Genomics analysis of Aphanomyces spp. identifies a new class of oomycete effector associated with host adaptation.</title>
        <authorList>
            <person name="Gaulin E."/>
        </authorList>
    </citation>
    <scope>NUCLEOTIDE SEQUENCE [LARGE SCALE GENOMIC DNA]</scope>
    <source>
        <strain evidence="2 3">ATCC 201684</strain>
    </source>
</reference>
<sequence>MGASQSVETKTWIFDEKDIRHLHEAVPGKVFVTCHDGQEHAGKTVVQVSGQAADLDQVQAHVRLHKLGSHLLELTATDNTGRQLVTQVFVDGSVPLETIESTKSRSFVMEDGTLDKNTAISKAGAGTIYINLTKDLSLEELTLAIHGSGVIEWISPRLAVSKQLAAVVDGSGRVNIHASHNLQAGTLHNSMTGSGSVLDDAANLISADVVSSVVGSGSIRHLQVGKAGNLALSVTGSGMIASSALSATNVVANVVGSGSILTQASELLECSINGAGRVQYVAPEPKTVSIKSPSSTNVSLVNQSSWSSGSVPKVPTSEPSSSLWKNLGFEVNLFGARFVIGVVSDD</sequence>
<protein>
    <recommendedName>
        <fullName evidence="1">Putative auto-transporter adhesin head GIN domain-containing protein</fullName>
    </recommendedName>
</protein>
<keyword evidence="3" id="KW-1185">Reference proteome</keyword>
<name>A0A6G0X9V0_9STRA</name>
<dbReference type="PANTHER" id="PTHR39200">
    <property type="entry name" value="HYPOTHETICAL EXPORTED PROTEIN"/>
    <property type="match status" value="1"/>
</dbReference>